<evidence type="ECO:0000313" key="1">
    <source>
        <dbReference type="EMBL" id="KAK7315634.1"/>
    </source>
</evidence>
<organism evidence="1 2">
    <name type="scientific">Canavalia gladiata</name>
    <name type="common">Sword bean</name>
    <name type="synonym">Dolichos gladiatus</name>
    <dbReference type="NCBI Taxonomy" id="3824"/>
    <lineage>
        <taxon>Eukaryota</taxon>
        <taxon>Viridiplantae</taxon>
        <taxon>Streptophyta</taxon>
        <taxon>Embryophyta</taxon>
        <taxon>Tracheophyta</taxon>
        <taxon>Spermatophyta</taxon>
        <taxon>Magnoliopsida</taxon>
        <taxon>eudicotyledons</taxon>
        <taxon>Gunneridae</taxon>
        <taxon>Pentapetalae</taxon>
        <taxon>rosids</taxon>
        <taxon>fabids</taxon>
        <taxon>Fabales</taxon>
        <taxon>Fabaceae</taxon>
        <taxon>Papilionoideae</taxon>
        <taxon>50 kb inversion clade</taxon>
        <taxon>NPAAA clade</taxon>
        <taxon>indigoferoid/millettioid clade</taxon>
        <taxon>Phaseoleae</taxon>
        <taxon>Canavalia</taxon>
    </lineage>
</organism>
<dbReference type="AlphaFoldDB" id="A0AAN9PZK8"/>
<comment type="caution">
    <text evidence="1">The sequence shown here is derived from an EMBL/GenBank/DDBJ whole genome shotgun (WGS) entry which is preliminary data.</text>
</comment>
<reference evidence="1 2" key="1">
    <citation type="submission" date="2024-01" db="EMBL/GenBank/DDBJ databases">
        <title>The genomes of 5 underutilized Papilionoideae crops provide insights into root nodulation and disease resistanc.</title>
        <authorList>
            <person name="Jiang F."/>
        </authorList>
    </citation>
    <scope>NUCLEOTIDE SEQUENCE [LARGE SCALE GENOMIC DNA]</scope>
    <source>
        <strain evidence="1">LVBAO_FW01</strain>
        <tissue evidence="1">Leaves</tissue>
    </source>
</reference>
<dbReference type="EMBL" id="JAYMYQ010000008">
    <property type="protein sequence ID" value="KAK7315634.1"/>
    <property type="molecule type" value="Genomic_DNA"/>
</dbReference>
<evidence type="ECO:0000313" key="2">
    <source>
        <dbReference type="Proteomes" id="UP001367508"/>
    </source>
</evidence>
<gene>
    <name evidence="1" type="ORF">VNO77_34200</name>
</gene>
<sequence length="76" mass="8382">MLALGSSSTLDSYSCEFLFGDSLCWLSLDVASCDLIEIFSKMKNRTKILKMFFRGLSGTKNGAESSSLMAEKVEKI</sequence>
<keyword evidence="2" id="KW-1185">Reference proteome</keyword>
<name>A0AAN9PZK8_CANGL</name>
<accession>A0AAN9PZK8</accession>
<proteinExistence type="predicted"/>
<dbReference type="Proteomes" id="UP001367508">
    <property type="component" value="Unassembled WGS sequence"/>
</dbReference>
<protein>
    <submittedName>
        <fullName evidence="1">Uncharacterized protein</fullName>
    </submittedName>
</protein>